<comment type="caution">
    <text evidence="1">The sequence shown here is derived from an EMBL/GenBank/DDBJ whole genome shotgun (WGS) entry which is preliminary data.</text>
</comment>
<organism evidence="1 2">
    <name type="scientific">Hyphobacterium lacteum</name>
    <dbReference type="NCBI Taxonomy" id="3116575"/>
    <lineage>
        <taxon>Bacteria</taxon>
        <taxon>Pseudomonadati</taxon>
        <taxon>Pseudomonadota</taxon>
        <taxon>Alphaproteobacteria</taxon>
        <taxon>Maricaulales</taxon>
        <taxon>Maricaulaceae</taxon>
        <taxon>Hyphobacterium</taxon>
    </lineage>
</organism>
<keyword evidence="2" id="KW-1185">Reference proteome</keyword>
<protein>
    <recommendedName>
        <fullName evidence="3">TonB-dependent receptor</fullName>
    </recommendedName>
</protein>
<feature type="non-terminal residue" evidence="1">
    <location>
        <position position="138"/>
    </location>
</feature>
<proteinExistence type="predicted"/>
<evidence type="ECO:0000313" key="2">
    <source>
        <dbReference type="Proteomes" id="UP001354971"/>
    </source>
</evidence>
<feature type="non-terminal residue" evidence="1">
    <location>
        <position position="1"/>
    </location>
</feature>
<gene>
    <name evidence="1" type="ORF">V0U79_13655</name>
</gene>
<dbReference type="Proteomes" id="UP001354971">
    <property type="component" value="Unassembled WGS sequence"/>
</dbReference>
<reference evidence="1 2" key="1">
    <citation type="submission" date="2024-01" db="EMBL/GenBank/DDBJ databases">
        <title>Hyphobacterium bacterium isolated from marine sediment.</title>
        <authorList>
            <person name="Zhao S."/>
        </authorList>
    </citation>
    <scope>NUCLEOTIDE SEQUENCE [LARGE SCALE GENOMIC DNA]</scope>
    <source>
        <strain evidence="2">HN65</strain>
    </source>
</reference>
<evidence type="ECO:0008006" key="3">
    <source>
        <dbReference type="Google" id="ProtNLM"/>
    </source>
</evidence>
<evidence type="ECO:0000313" key="1">
    <source>
        <dbReference type="EMBL" id="MEE2527407.1"/>
    </source>
</evidence>
<accession>A0ABU7LU27</accession>
<dbReference type="EMBL" id="JAZDRP010000030">
    <property type="protein sequence ID" value="MEE2527407.1"/>
    <property type="molecule type" value="Genomic_DNA"/>
</dbReference>
<name>A0ABU7LU27_9PROT</name>
<sequence>VELFAQYDVTSEGDGQIYRYGATFGRSFDGGRFTGNLEYFDRGTILQGDRPFSACPWAEQGGQLICGGSGTAYPGQIFPSGPGAVNNINNGGGVILDPATNTLRAFTPADGYNFAARSYMVTPMEVYSGFFDAEYDVL</sequence>